<evidence type="ECO:0000313" key="3">
    <source>
        <dbReference type="EMBL" id="OAG39832.1"/>
    </source>
</evidence>
<dbReference type="PANTHER" id="PTHR42901:SF1">
    <property type="entry name" value="ALCOHOL DEHYDROGENASE"/>
    <property type="match status" value="1"/>
</dbReference>
<dbReference type="EMBL" id="LVKK01000039">
    <property type="protein sequence ID" value="OAG39832.1"/>
    <property type="molecule type" value="Genomic_DNA"/>
</dbReference>
<organism evidence="3 4">
    <name type="scientific">Fonsecaea monophora</name>
    <dbReference type="NCBI Taxonomy" id="254056"/>
    <lineage>
        <taxon>Eukaryota</taxon>
        <taxon>Fungi</taxon>
        <taxon>Dikarya</taxon>
        <taxon>Ascomycota</taxon>
        <taxon>Pezizomycotina</taxon>
        <taxon>Eurotiomycetes</taxon>
        <taxon>Chaetothyriomycetidae</taxon>
        <taxon>Chaetothyriales</taxon>
        <taxon>Herpotrichiellaceae</taxon>
        <taxon>Fonsecaea</taxon>
    </lineage>
</organism>
<dbReference type="GeneID" id="34601061"/>
<dbReference type="GO" id="GO:0016491">
    <property type="term" value="F:oxidoreductase activity"/>
    <property type="evidence" value="ECO:0007669"/>
    <property type="project" value="UniProtKB-KW"/>
</dbReference>
<evidence type="ECO:0000313" key="4">
    <source>
        <dbReference type="Proteomes" id="UP000077002"/>
    </source>
</evidence>
<gene>
    <name evidence="3" type="ORF">AYO21_05897</name>
</gene>
<protein>
    <submittedName>
        <fullName evidence="3">Uncharacterized protein</fullName>
    </submittedName>
</protein>
<dbReference type="OrthoDB" id="1933717at2759"/>
<dbReference type="InterPro" id="IPR002347">
    <property type="entry name" value="SDR_fam"/>
</dbReference>
<proteinExistence type="inferred from homology"/>
<dbReference type="RefSeq" id="XP_022511784.1">
    <property type="nucleotide sequence ID" value="XM_022655864.1"/>
</dbReference>
<dbReference type="Pfam" id="PF00106">
    <property type="entry name" value="adh_short"/>
    <property type="match status" value="1"/>
</dbReference>
<keyword evidence="4" id="KW-1185">Reference proteome</keyword>
<evidence type="ECO:0000256" key="2">
    <source>
        <dbReference type="ARBA" id="ARBA00023002"/>
    </source>
</evidence>
<dbReference type="SUPFAM" id="SSF51735">
    <property type="entry name" value="NAD(P)-binding Rossmann-fold domains"/>
    <property type="match status" value="1"/>
</dbReference>
<comment type="similarity">
    <text evidence="1">Belongs to the short-chain dehydrogenases/reductases (SDR) family.</text>
</comment>
<dbReference type="AlphaFoldDB" id="A0A177F8S1"/>
<name>A0A177F8S1_9EURO</name>
<reference evidence="3 4" key="1">
    <citation type="submission" date="2016-03" db="EMBL/GenBank/DDBJ databases">
        <title>Draft genome sequence of the Fonsecaea monophora CBS 269.37.</title>
        <authorList>
            <person name="Bombassaro A."/>
            <person name="Vinicius W.A."/>
            <person name="De Hoog S."/>
            <person name="Sun J."/>
            <person name="Souza E.M."/>
            <person name="Raittz R.T."/>
            <person name="Costa F."/>
            <person name="Leao A.C."/>
            <person name="Tadra-Sfeir M.Z."/>
            <person name="Baura V."/>
            <person name="Balsanelli E."/>
            <person name="Pedrosa F.O."/>
            <person name="Moreno L.F."/>
            <person name="Steffens M.B."/>
            <person name="Xi L."/>
            <person name="Bocca A.L."/>
            <person name="Felipe M.S."/>
            <person name="Teixeira M."/>
            <person name="Telles Filho F.Q."/>
            <person name="Azevedo C.M."/>
            <person name="Gomes R."/>
            <person name="Vicente V.A."/>
        </authorList>
    </citation>
    <scope>NUCLEOTIDE SEQUENCE [LARGE SCALE GENOMIC DNA]</scope>
    <source>
        <strain evidence="3 4">CBS 269.37</strain>
    </source>
</reference>
<comment type="caution">
    <text evidence="3">The sequence shown here is derived from an EMBL/GenBank/DDBJ whole genome shotgun (WGS) entry which is preliminary data.</text>
</comment>
<dbReference type="Gene3D" id="3.40.50.720">
    <property type="entry name" value="NAD(P)-binding Rossmann-like Domain"/>
    <property type="match status" value="1"/>
</dbReference>
<dbReference type="InterPro" id="IPR036291">
    <property type="entry name" value="NAD(P)-bd_dom_sf"/>
</dbReference>
<sequence length="340" mass="36685">MASPCFTKVYRKTTYPAIEPSRPELSTKDKTVVVAGAGEESLVAAVALSFAKAGGRKIALIGTTEETLEKTKTAINQSFPDVTVLVTPANLSKANEVGLAAHTIRSDLGAWDVFVNCAGIMLTLPWRYSPTATTLAGADEDDWWQAFEINVKFSAHFAKHFLPKCRANATYIDVNAAACHLRASQSPKNSAYLASQLAAAKLDEYLAEENPKLRVYTLYPGDSSSTEGLELPAHFTVWLASPEADFLKSGRVVGANWDVEELVARKAEIEADPALFRVTIGGWPPAHSVSSGSPASQLNYGPRGGIILKVTIPKEPAGVFMSPEIKRLQVDVVLKKIEII</sequence>
<keyword evidence="2" id="KW-0560">Oxidoreductase</keyword>
<dbReference type="Proteomes" id="UP000077002">
    <property type="component" value="Unassembled WGS sequence"/>
</dbReference>
<dbReference type="PANTHER" id="PTHR42901">
    <property type="entry name" value="ALCOHOL DEHYDROGENASE"/>
    <property type="match status" value="1"/>
</dbReference>
<evidence type="ECO:0000256" key="1">
    <source>
        <dbReference type="ARBA" id="ARBA00006484"/>
    </source>
</evidence>
<accession>A0A177F8S1</accession>